<evidence type="ECO:0000313" key="1">
    <source>
        <dbReference type="EMBL" id="MDG2946235.1"/>
    </source>
</evidence>
<proteinExistence type="predicted"/>
<accession>A0ABT6ES74</accession>
<organism evidence="1 2">
    <name type="scientific">Exercitatus varius</name>
    <dbReference type="NCBI Taxonomy" id="67857"/>
    <lineage>
        <taxon>Bacteria</taxon>
        <taxon>Pseudomonadati</taxon>
        <taxon>Pseudomonadota</taxon>
        <taxon>Gammaproteobacteria</taxon>
        <taxon>Pasteurellales</taxon>
        <taxon>Pasteurellaceae</taxon>
        <taxon>Exercitatus</taxon>
    </lineage>
</organism>
<dbReference type="Proteomes" id="UP001216057">
    <property type="component" value="Unassembled WGS sequence"/>
</dbReference>
<name>A0ABT6ES74_9PAST</name>
<reference evidence="1 2" key="1">
    <citation type="submission" date="2023-03" db="EMBL/GenBank/DDBJ databases">
        <title>Classification of Bisgaard taxon 6 and taxon 10 as Exercitatus varius gen. nov., spec. nov.</title>
        <authorList>
            <person name="Christensen H."/>
        </authorList>
    </citation>
    <scope>NUCLEOTIDE SEQUENCE [LARGE SCALE GENOMIC DNA]</scope>
    <source>
        <strain evidence="1 2">23350_01</strain>
    </source>
</reference>
<evidence type="ECO:0000313" key="2">
    <source>
        <dbReference type="Proteomes" id="UP001216057"/>
    </source>
</evidence>
<protein>
    <submittedName>
        <fullName evidence="1">Uncharacterized protein</fullName>
    </submittedName>
</protein>
<keyword evidence="2" id="KW-1185">Reference proteome</keyword>
<sequence length="114" mass="13239">MNDSNNPFQAKWSIIGNTLCLGHWDISYQGLPVMLPEHKRSEDMGTDGIYNFIDPEDELYREGLGEDDWIIENADWLADVFIEHNIPIEEQTMRHFYRAVNKEDWRCGSCGGCI</sequence>
<comment type="caution">
    <text evidence="1">The sequence shown here is derived from an EMBL/GenBank/DDBJ whole genome shotgun (WGS) entry which is preliminary data.</text>
</comment>
<dbReference type="RefSeq" id="WP_317475154.1">
    <property type="nucleotide sequence ID" value="NZ_JARQTO010000010.1"/>
</dbReference>
<dbReference type="GeneID" id="93227192"/>
<dbReference type="EMBL" id="JARQTX010000006">
    <property type="protein sequence ID" value="MDG2946235.1"/>
    <property type="molecule type" value="Genomic_DNA"/>
</dbReference>
<gene>
    <name evidence="1" type="ORF">P7M32_07310</name>
</gene>